<evidence type="ECO:0000313" key="5">
    <source>
        <dbReference type="EMBL" id="QMV84450.1"/>
    </source>
</evidence>
<keyword evidence="5" id="KW-0413">Isomerase</keyword>
<dbReference type="CDD" id="cd06558">
    <property type="entry name" value="crotonase-like"/>
    <property type="match status" value="1"/>
</dbReference>
<keyword evidence="6" id="KW-1185">Reference proteome</keyword>
<dbReference type="Pfam" id="PF16113">
    <property type="entry name" value="ECH_2"/>
    <property type="match status" value="1"/>
</dbReference>
<comment type="catalytic activity">
    <reaction evidence="1">
        <text>3-hydroxy-2-methylpropanoyl-CoA + H2O = 3-hydroxy-2-methylpropanoate + CoA + H(+)</text>
        <dbReference type="Rhea" id="RHEA:20888"/>
        <dbReference type="ChEBI" id="CHEBI:11805"/>
        <dbReference type="ChEBI" id="CHEBI:15377"/>
        <dbReference type="ChEBI" id="CHEBI:15378"/>
        <dbReference type="ChEBI" id="CHEBI:57287"/>
        <dbReference type="ChEBI" id="CHEBI:57340"/>
        <dbReference type="EC" id="3.1.2.4"/>
    </reaction>
</comment>
<evidence type="ECO:0000256" key="1">
    <source>
        <dbReference type="ARBA" id="ARBA00001709"/>
    </source>
</evidence>
<dbReference type="PANTHER" id="PTHR43176:SF3">
    <property type="entry name" value="3-HYDROXYISOBUTYRYL-COA HYDROLASE, MITOCHONDRIAL"/>
    <property type="match status" value="1"/>
</dbReference>
<organism evidence="5 6">
    <name type="scientific">Corynebacterium hindlerae</name>
    <dbReference type="NCBI Taxonomy" id="699041"/>
    <lineage>
        <taxon>Bacteria</taxon>
        <taxon>Bacillati</taxon>
        <taxon>Actinomycetota</taxon>
        <taxon>Actinomycetes</taxon>
        <taxon>Mycobacteriales</taxon>
        <taxon>Corynebacteriaceae</taxon>
        <taxon>Corynebacterium</taxon>
    </lineage>
</organism>
<dbReference type="InterPro" id="IPR045004">
    <property type="entry name" value="ECH_dom"/>
</dbReference>
<sequence length="337" mass="36623">MIRTEIRGNAGLIILDRPKALNALSHEMALDIERALEDWRDNDAVQLIIVRGEGDRGLCAGGDVAALREDALNDGHAGADFWADEYRLNLLISQYPKPYVAIMNGIVLGGGVGISAHGSHRIVTDSTKLGMPETGIGFCPDVGGSWILGHAPHNLGIHYGLTGIHEGGAQAIEAGLADYLVADKNIDALVAELCETGQVGVIEKFAAEAPVGFGPRRVDMERIYGADTVEEILELLDAHDEEWAADAAKRIRRNSPHALKVTLESIRRARSLTLADALREEYRISCHMQKNPDFAEGVRAQIIDKDRQPKWQPATLGDVTAESVAAAFEPLEKELEF</sequence>
<gene>
    <name evidence="5" type="ORF">HW450_08740</name>
</gene>
<dbReference type="Proteomes" id="UP000515570">
    <property type="component" value="Chromosome"/>
</dbReference>
<dbReference type="SUPFAM" id="SSF52096">
    <property type="entry name" value="ClpP/crotonase"/>
    <property type="match status" value="1"/>
</dbReference>
<evidence type="ECO:0000256" key="2">
    <source>
        <dbReference type="ARBA" id="ARBA00011915"/>
    </source>
</evidence>
<dbReference type="Gene3D" id="3.90.226.10">
    <property type="entry name" value="2-enoyl-CoA Hydratase, Chain A, domain 1"/>
    <property type="match status" value="1"/>
</dbReference>
<dbReference type="GO" id="GO:0003860">
    <property type="term" value="F:3-hydroxyisobutyryl-CoA hydrolase activity"/>
    <property type="evidence" value="ECO:0007669"/>
    <property type="project" value="UniProtKB-EC"/>
</dbReference>
<dbReference type="GO" id="GO:0005829">
    <property type="term" value="C:cytosol"/>
    <property type="evidence" value="ECO:0007669"/>
    <property type="project" value="TreeGrafter"/>
</dbReference>
<dbReference type="GO" id="GO:0016853">
    <property type="term" value="F:isomerase activity"/>
    <property type="evidence" value="ECO:0007669"/>
    <property type="project" value="UniProtKB-KW"/>
</dbReference>
<dbReference type="RefSeq" id="WP_182385259.1">
    <property type="nucleotide sequence ID" value="NZ_CP059833.1"/>
</dbReference>
<proteinExistence type="predicted"/>
<dbReference type="InterPro" id="IPR032259">
    <property type="entry name" value="HIBYL-CoA-H"/>
</dbReference>
<dbReference type="GO" id="GO:0006574">
    <property type="term" value="P:L-valine catabolic process"/>
    <property type="evidence" value="ECO:0007669"/>
    <property type="project" value="TreeGrafter"/>
</dbReference>
<dbReference type="AlphaFoldDB" id="A0A7G5FCV9"/>
<protein>
    <recommendedName>
        <fullName evidence="2">3-hydroxyisobutyryl-CoA hydrolase</fullName>
        <ecNumber evidence="2">3.1.2.4</ecNumber>
    </recommendedName>
</protein>
<dbReference type="NCBIfam" id="NF004127">
    <property type="entry name" value="PRK05617.1"/>
    <property type="match status" value="1"/>
</dbReference>
<evidence type="ECO:0000313" key="6">
    <source>
        <dbReference type="Proteomes" id="UP000515570"/>
    </source>
</evidence>
<dbReference type="PANTHER" id="PTHR43176">
    <property type="entry name" value="3-HYDROXYISOBUTYRYL-COA HYDROLASE-RELATED"/>
    <property type="match status" value="1"/>
</dbReference>
<dbReference type="InterPro" id="IPR029045">
    <property type="entry name" value="ClpP/crotonase-like_dom_sf"/>
</dbReference>
<keyword evidence="3" id="KW-0378">Hydrolase</keyword>
<evidence type="ECO:0000256" key="3">
    <source>
        <dbReference type="ARBA" id="ARBA00022801"/>
    </source>
</evidence>
<feature type="domain" description="Enoyl-CoA hydratase/isomerase" evidence="4">
    <location>
        <begin position="11"/>
        <end position="328"/>
    </location>
</feature>
<reference evidence="5 6" key="1">
    <citation type="submission" date="2020-07" db="EMBL/GenBank/DDBJ databases">
        <title>non toxigenic Corynebacterium sp. nov from a clinical source.</title>
        <authorList>
            <person name="Bernier A.-M."/>
            <person name="Bernard K."/>
        </authorList>
    </citation>
    <scope>NUCLEOTIDE SEQUENCE [LARGE SCALE GENOMIC DNA]</scope>
    <source>
        <strain evidence="6">NML 93-0612</strain>
    </source>
</reference>
<name>A0A7G5FCV9_9CORY</name>
<dbReference type="EC" id="3.1.2.4" evidence="2"/>
<evidence type="ECO:0000259" key="4">
    <source>
        <dbReference type="Pfam" id="PF16113"/>
    </source>
</evidence>
<accession>A0A7G5FCV9</accession>
<dbReference type="EMBL" id="CP059833">
    <property type="protein sequence ID" value="QMV84450.1"/>
    <property type="molecule type" value="Genomic_DNA"/>
</dbReference>